<comment type="caution">
    <text evidence="1">The sequence shown here is derived from an EMBL/GenBank/DDBJ whole genome shotgun (WGS) entry which is preliminary data.</text>
</comment>
<dbReference type="Proteomes" id="UP000215377">
    <property type="component" value="Unassembled WGS sequence"/>
</dbReference>
<protein>
    <recommendedName>
        <fullName evidence="3">DUF3768 domain-containing protein</fullName>
    </recommendedName>
</protein>
<evidence type="ECO:0000313" key="1">
    <source>
        <dbReference type="EMBL" id="OWU66495.1"/>
    </source>
</evidence>
<keyword evidence="2" id="KW-1185">Reference proteome</keyword>
<evidence type="ECO:0008006" key="3">
    <source>
        <dbReference type="Google" id="ProtNLM"/>
    </source>
</evidence>
<dbReference type="Pfam" id="PF12599">
    <property type="entry name" value="DUF3768"/>
    <property type="match status" value="1"/>
</dbReference>
<name>A0A225NA55_9RHOB</name>
<dbReference type="AlphaFoldDB" id="A0A225NA55"/>
<organism evidence="1 2">
    <name type="scientific">Marinibacterium profundimaris</name>
    <dbReference type="NCBI Taxonomy" id="1679460"/>
    <lineage>
        <taxon>Bacteria</taxon>
        <taxon>Pseudomonadati</taxon>
        <taxon>Pseudomonadota</taxon>
        <taxon>Alphaproteobacteria</taxon>
        <taxon>Rhodobacterales</taxon>
        <taxon>Paracoccaceae</taxon>
        <taxon>Marinibacterium</taxon>
    </lineage>
</organism>
<evidence type="ECO:0000313" key="2">
    <source>
        <dbReference type="Proteomes" id="UP000215377"/>
    </source>
</evidence>
<dbReference type="OrthoDB" id="1495368at2"/>
<dbReference type="EMBL" id="AQQR01000044">
    <property type="protein sequence ID" value="OWU66495.1"/>
    <property type="molecule type" value="Genomic_DNA"/>
</dbReference>
<proteinExistence type="predicted"/>
<dbReference type="InterPro" id="IPR022243">
    <property type="entry name" value="DUF3768"/>
</dbReference>
<reference evidence="1 2" key="1">
    <citation type="submission" date="2013-04" db="EMBL/GenBank/DDBJ databases">
        <title>Oceanicola sp. 22II1-22F33 Genome Sequencing.</title>
        <authorList>
            <person name="Lai Q."/>
            <person name="Li G."/>
            <person name="Shao Z."/>
        </authorList>
    </citation>
    <scope>NUCLEOTIDE SEQUENCE [LARGE SCALE GENOMIC DNA]</scope>
    <source>
        <strain evidence="1 2">22II1-22F33</strain>
    </source>
</reference>
<accession>A0A225NA55</accession>
<sequence>MSHAEPAGYHGPYATVIAAQNDAFRRFACLGVTPDQPIHGRLVVTQSLIEAGDGFVMEAVQATGAFDTFEPDNDPEGWHDFGAVTIRGETVFWKLDLYEASSDFRYGAETPENPETTMRVLTVMMARDW</sequence>
<dbReference type="RefSeq" id="WP_088653034.1">
    <property type="nucleotide sequence ID" value="NZ_AQQR01000044.1"/>
</dbReference>
<gene>
    <name evidence="1" type="ORF">ATO3_27865</name>
</gene>